<dbReference type="GO" id="GO:0007189">
    <property type="term" value="P:adenylate cyclase-activating G protein-coupled receptor signaling pathway"/>
    <property type="evidence" value="ECO:0007669"/>
    <property type="project" value="TreeGrafter"/>
</dbReference>
<evidence type="ECO:0000256" key="4">
    <source>
        <dbReference type="ARBA" id="ARBA00023136"/>
    </source>
</evidence>
<accession>A0A9Q0IKV5</accession>
<keyword evidence="4 5" id="KW-0472">Membrane</keyword>
<dbReference type="InterPro" id="IPR017983">
    <property type="entry name" value="GPCR_2_secretin-like_CS"/>
</dbReference>
<dbReference type="Gene3D" id="1.20.1070.10">
    <property type="entry name" value="Rhodopsin 7-helix transmembrane proteins"/>
    <property type="match status" value="1"/>
</dbReference>
<sequence length="246" mass="26991">MAVLLHLFFLSAFAWMLVEGLHLYSMVVKVFGSEGSKHLYYYAIGWGSPVVICVVSMSSSMPSYGEVDNCWLSLKNGAIWAFVAPALFVIAVNIGILISVTRIISRISAESYKVHGDANAVKLTAKAVAVLLPILGISWIFGVLAVNTHSLPFLYIFAVFNSLQVGSSSQGFFVFLFHCLLNSEVRAAFKHKTKVWSLTSSSIRNINVKPFNSDIMNGNKEGLNPTKINTWDKSTNSANRMDLSAV</sequence>
<dbReference type="EMBL" id="JANIIK010000044">
    <property type="protein sequence ID" value="KAJ3604362.1"/>
    <property type="molecule type" value="Genomic_DNA"/>
</dbReference>
<comment type="subcellular location">
    <subcellularLocation>
        <location evidence="1">Membrane</location>
        <topology evidence="1">Multi-pass membrane protein</topology>
    </subcellularLocation>
</comment>
<dbReference type="Pfam" id="PF00002">
    <property type="entry name" value="7tm_2"/>
    <property type="match status" value="1"/>
</dbReference>
<gene>
    <name evidence="7" type="ORF">NHX12_029103</name>
</gene>
<dbReference type="OrthoDB" id="347083at2759"/>
<dbReference type="InterPro" id="IPR000832">
    <property type="entry name" value="GPCR_2_secretin-like"/>
</dbReference>
<evidence type="ECO:0000313" key="8">
    <source>
        <dbReference type="Proteomes" id="UP001148018"/>
    </source>
</evidence>
<organism evidence="7 8">
    <name type="scientific">Muraenolepis orangiensis</name>
    <name type="common">Patagonian moray cod</name>
    <dbReference type="NCBI Taxonomy" id="630683"/>
    <lineage>
        <taxon>Eukaryota</taxon>
        <taxon>Metazoa</taxon>
        <taxon>Chordata</taxon>
        <taxon>Craniata</taxon>
        <taxon>Vertebrata</taxon>
        <taxon>Euteleostomi</taxon>
        <taxon>Actinopterygii</taxon>
        <taxon>Neopterygii</taxon>
        <taxon>Teleostei</taxon>
        <taxon>Neoteleostei</taxon>
        <taxon>Acanthomorphata</taxon>
        <taxon>Zeiogadaria</taxon>
        <taxon>Gadariae</taxon>
        <taxon>Gadiformes</taxon>
        <taxon>Muraenolepidoidei</taxon>
        <taxon>Muraenolepididae</taxon>
        <taxon>Muraenolepis</taxon>
    </lineage>
</organism>
<name>A0A9Q0IKV5_9TELE</name>
<evidence type="ECO:0000256" key="3">
    <source>
        <dbReference type="ARBA" id="ARBA00022989"/>
    </source>
</evidence>
<protein>
    <recommendedName>
        <fullName evidence="6">G-protein coupled receptors family 2 profile 2 domain-containing protein</fullName>
    </recommendedName>
</protein>
<dbReference type="PROSITE" id="PS00650">
    <property type="entry name" value="G_PROTEIN_RECEP_F2_2"/>
    <property type="match status" value="1"/>
</dbReference>
<dbReference type="PANTHER" id="PTHR12011:SF216">
    <property type="entry name" value="ADHESION G-PROTEIN COUPLED RECEPTOR D1"/>
    <property type="match status" value="1"/>
</dbReference>
<dbReference type="Proteomes" id="UP001148018">
    <property type="component" value="Unassembled WGS sequence"/>
</dbReference>
<feature type="transmembrane region" description="Helical" evidence="5">
    <location>
        <begin position="125"/>
        <end position="147"/>
    </location>
</feature>
<evidence type="ECO:0000259" key="6">
    <source>
        <dbReference type="PROSITE" id="PS50261"/>
    </source>
</evidence>
<keyword evidence="8" id="KW-1185">Reference proteome</keyword>
<evidence type="ECO:0000256" key="5">
    <source>
        <dbReference type="SAM" id="Phobius"/>
    </source>
</evidence>
<dbReference type="GO" id="GO:0007166">
    <property type="term" value="P:cell surface receptor signaling pathway"/>
    <property type="evidence" value="ECO:0007669"/>
    <property type="project" value="InterPro"/>
</dbReference>
<feature type="transmembrane region" description="Helical" evidence="5">
    <location>
        <begin position="153"/>
        <end position="181"/>
    </location>
</feature>
<comment type="caution">
    <text evidence="7">The sequence shown here is derived from an EMBL/GenBank/DDBJ whole genome shotgun (WGS) entry which is preliminary data.</text>
</comment>
<feature type="transmembrane region" description="Helical" evidence="5">
    <location>
        <begin position="6"/>
        <end position="27"/>
    </location>
</feature>
<feature type="domain" description="G-protein coupled receptors family 2 profile 2" evidence="6">
    <location>
        <begin position="1"/>
        <end position="182"/>
    </location>
</feature>
<feature type="transmembrane region" description="Helical" evidence="5">
    <location>
        <begin position="39"/>
        <end position="58"/>
    </location>
</feature>
<evidence type="ECO:0000256" key="1">
    <source>
        <dbReference type="ARBA" id="ARBA00004141"/>
    </source>
</evidence>
<dbReference type="PROSITE" id="PS50261">
    <property type="entry name" value="G_PROTEIN_RECEP_F2_4"/>
    <property type="match status" value="1"/>
</dbReference>
<dbReference type="PRINTS" id="PR00249">
    <property type="entry name" value="GPCRSECRETIN"/>
</dbReference>
<dbReference type="AlphaFoldDB" id="A0A9Q0IKV5"/>
<keyword evidence="3 5" id="KW-1133">Transmembrane helix</keyword>
<keyword evidence="2 5" id="KW-0812">Transmembrane</keyword>
<dbReference type="InterPro" id="IPR017981">
    <property type="entry name" value="GPCR_2-like_7TM"/>
</dbReference>
<dbReference type="GO" id="GO:0005886">
    <property type="term" value="C:plasma membrane"/>
    <property type="evidence" value="ECO:0007669"/>
    <property type="project" value="TreeGrafter"/>
</dbReference>
<evidence type="ECO:0000313" key="7">
    <source>
        <dbReference type="EMBL" id="KAJ3604362.1"/>
    </source>
</evidence>
<proteinExistence type="predicted"/>
<feature type="transmembrane region" description="Helical" evidence="5">
    <location>
        <begin position="78"/>
        <end position="104"/>
    </location>
</feature>
<evidence type="ECO:0000256" key="2">
    <source>
        <dbReference type="ARBA" id="ARBA00022692"/>
    </source>
</evidence>
<dbReference type="FunFam" id="1.20.1070.10:FF:000073">
    <property type="entry name" value="Adhesion G-protein coupled receptor D1"/>
    <property type="match status" value="1"/>
</dbReference>
<dbReference type="PANTHER" id="PTHR12011">
    <property type="entry name" value="ADHESION G-PROTEIN COUPLED RECEPTOR"/>
    <property type="match status" value="1"/>
</dbReference>
<dbReference type="GO" id="GO:0004930">
    <property type="term" value="F:G protein-coupled receptor activity"/>
    <property type="evidence" value="ECO:0007669"/>
    <property type="project" value="InterPro"/>
</dbReference>
<reference evidence="7" key="1">
    <citation type="submission" date="2022-07" db="EMBL/GenBank/DDBJ databases">
        <title>Chromosome-level genome of Muraenolepis orangiensis.</title>
        <authorList>
            <person name="Kim J."/>
        </authorList>
    </citation>
    <scope>NUCLEOTIDE SEQUENCE</scope>
    <source>
        <strain evidence="7">KU_S4_2022</strain>
        <tissue evidence="7">Muscle</tissue>
    </source>
</reference>